<dbReference type="PANTHER" id="PTHR43080:SF2">
    <property type="entry name" value="CBS DOMAIN-CONTAINING PROTEIN"/>
    <property type="match status" value="1"/>
</dbReference>
<dbReference type="AlphaFoldDB" id="A0A1S1PI60"/>
<reference evidence="5" key="1">
    <citation type="submission" date="2016-07" db="EMBL/GenBank/DDBJ databases">
        <title>Frankia sp. NRRL B-16219 Genome sequencing.</title>
        <authorList>
            <person name="Ghodhbane-Gtari F."/>
            <person name="Swanson E."/>
            <person name="Gueddou A."/>
            <person name="Louati M."/>
            <person name="Nouioui I."/>
            <person name="Hezbri K."/>
            <person name="Abebe-Akele F."/>
            <person name="Simpson S."/>
            <person name="Morris K."/>
            <person name="Thomas K."/>
            <person name="Gtari M."/>
            <person name="Tisa L.S."/>
        </authorList>
    </citation>
    <scope>NUCLEOTIDE SEQUENCE [LARGE SCALE GENOMIC DNA]</scope>
    <source>
        <strain evidence="5">NRRL B-16219</strain>
    </source>
</reference>
<evidence type="ECO:0000313" key="5">
    <source>
        <dbReference type="Proteomes" id="UP000179769"/>
    </source>
</evidence>
<dbReference type="Proteomes" id="UP000179769">
    <property type="component" value="Unassembled WGS sequence"/>
</dbReference>
<dbReference type="CDD" id="cd04622">
    <property type="entry name" value="CBS_pair_HRP1_like"/>
    <property type="match status" value="1"/>
</dbReference>
<comment type="caution">
    <text evidence="4">The sequence shown here is derived from an EMBL/GenBank/DDBJ whole genome shotgun (WGS) entry which is preliminary data.</text>
</comment>
<evidence type="ECO:0000256" key="1">
    <source>
        <dbReference type="ARBA" id="ARBA00023122"/>
    </source>
</evidence>
<dbReference type="Pfam" id="PF00571">
    <property type="entry name" value="CBS"/>
    <property type="match status" value="2"/>
</dbReference>
<feature type="domain" description="CBS" evidence="3">
    <location>
        <begin position="8"/>
        <end position="65"/>
    </location>
</feature>
<feature type="unsure residue" description="D or N" evidence="4">
    <location>
        <position position="51"/>
    </location>
</feature>
<organism evidence="4 5">
    <name type="scientific">Parafrankia soli</name>
    <dbReference type="NCBI Taxonomy" id="2599596"/>
    <lineage>
        <taxon>Bacteria</taxon>
        <taxon>Bacillati</taxon>
        <taxon>Actinomycetota</taxon>
        <taxon>Actinomycetes</taxon>
        <taxon>Frankiales</taxon>
        <taxon>Frankiaceae</taxon>
        <taxon>Parafrankia</taxon>
    </lineage>
</organism>
<dbReference type="InterPro" id="IPR051257">
    <property type="entry name" value="Diverse_CBS-Domain"/>
</dbReference>
<dbReference type="SMART" id="SM00116">
    <property type="entry name" value="CBS"/>
    <property type="match status" value="2"/>
</dbReference>
<proteinExistence type="predicted"/>
<dbReference type="Gene3D" id="3.10.580.10">
    <property type="entry name" value="CBS-domain"/>
    <property type="match status" value="1"/>
</dbReference>
<dbReference type="SUPFAM" id="SSF54631">
    <property type="entry name" value="CBS-domain pair"/>
    <property type="match status" value="1"/>
</dbReference>
<dbReference type="PROSITE" id="PS51371">
    <property type="entry name" value="CBS"/>
    <property type="match status" value="2"/>
</dbReference>
<feature type="domain" description="CBS" evidence="3">
    <location>
        <begin position="73"/>
        <end position="131"/>
    </location>
</feature>
<dbReference type="EMBL" id="MAXA01000268">
    <property type="protein sequence ID" value="OHV20302.1"/>
    <property type="molecule type" value="Genomic_DNA"/>
</dbReference>
<dbReference type="InterPro" id="IPR046342">
    <property type="entry name" value="CBS_dom_sf"/>
</dbReference>
<dbReference type="InterPro" id="IPR000644">
    <property type="entry name" value="CBS_dom"/>
</dbReference>
<evidence type="ECO:0000259" key="3">
    <source>
        <dbReference type="PROSITE" id="PS51371"/>
    </source>
</evidence>
<protein>
    <submittedName>
        <fullName evidence="4">CBS domain-containing protein</fullName>
    </submittedName>
</protein>
<gene>
    <name evidence="4" type="ORF">BBK14_08750</name>
</gene>
<accession>A0A1S1PI60</accession>
<dbReference type="RefSeq" id="WP_071066896.1">
    <property type="nucleotide sequence ID" value="NZ_MAXA01000268.1"/>
</dbReference>
<keyword evidence="5" id="KW-1185">Reference proteome</keyword>
<dbReference type="RefSeq" id="WP_020460036.1">
    <property type="nucleotide sequence ID" value="NZ_JBFLUH010000041.1"/>
</dbReference>
<dbReference type="OrthoDB" id="9789996at2"/>
<keyword evidence="1 2" id="KW-0129">CBS domain</keyword>
<dbReference type="PANTHER" id="PTHR43080">
    <property type="entry name" value="CBS DOMAIN-CONTAINING PROTEIN CBSX3, MITOCHONDRIAL"/>
    <property type="match status" value="1"/>
</dbReference>
<name>A0A1S1PI60_9ACTN</name>
<evidence type="ECO:0000313" key="4">
    <source>
        <dbReference type="EMBL" id="OHV20302.1"/>
    </source>
</evidence>
<sequence>MTTARDIMHGDAKCVGADESLASAARMMRDLGVGALPICGADDRLGGIITDRDIVINCVAEGRDPASTRAGDLGKGKPLFVRADADLDTVLNEMMEHRVMRMPVIDNKRLVGMISEADLARNLSGEKLGALVEAIKSGPADRVT</sequence>
<evidence type="ECO:0000256" key="2">
    <source>
        <dbReference type="PROSITE-ProRule" id="PRU00703"/>
    </source>
</evidence>